<gene>
    <name evidence="2" type="ORF">CBZ_25600</name>
</gene>
<reference evidence="2 3" key="1">
    <citation type="submission" date="2019-01" db="EMBL/GenBank/DDBJ databases">
        <title>Draft genome sequence of Cellulomonas takizawaensis strain TKZ-21.</title>
        <authorList>
            <person name="Yamamura H."/>
            <person name="Hayashi T."/>
            <person name="Hamada M."/>
            <person name="Serisawa Y."/>
            <person name="Matsuyama K."/>
            <person name="Nakagawa Y."/>
            <person name="Otoguro M."/>
            <person name="Yanagida F."/>
            <person name="Hayakawa M."/>
        </authorList>
    </citation>
    <scope>NUCLEOTIDE SEQUENCE [LARGE SCALE GENOMIC DNA]</scope>
    <source>
        <strain evidence="2 3">NBRC12680</strain>
    </source>
</reference>
<keyword evidence="1" id="KW-0732">Signal</keyword>
<keyword evidence="3" id="KW-1185">Reference proteome</keyword>
<dbReference type="RefSeq" id="WP_130782114.1">
    <property type="nucleotide sequence ID" value="NZ_BIMR01000220.1"/>
</dbReference>
<accession>A0A402DTR1</accession>
<feature type="chain" id="PRO_5039583935" description="Secreted protein" evidence="1">
    <location>
        <begin position="38"/>
        <end position="196"/>
    </location>
</feature>
<feature type="signal peptide" evidence="1">
    <location>
        <begin position="1"/>
        <end position="37"/>
    </location>
</feature>
<evidence type="ECO:0000313" key="3">
    <source>
        <dbReference type="Proteomes" id="UP000289954"/>
    </source>
</evidence>
<sequence length="196" mass="19856">MNPSTLSTTRRPRRRVVAVGVVAAALTVVGGAGAAMAAAPTSPVAEAVAGVLAEVGIDWSAMPEGYTRAQYEAFWGAGYTPEDVAALGALWSTDDTQTKARAGQALLDGETLPVAPGSTAPEAGPTDVEVSGELPEGYTPAQYAAFWDAGYTADDLEALSTLWSTDATETKARAGQMLLDGQTPPVAPGSTPASGS</sequence>
<organism evidence="2 3">
    <name type="scientific">Cellulomonas biazotea</name>
    <dbReference type="NCBI Taxonomy" id="1709"/>
    <lineage>
        <taxon>Bacteria</taxon>
        <taxon>Bacillati</taxon>
        <taxon>Actinomycetota</taxon>
        <taxon>Actinomycetes</taxon>
        <taxon>Micrococcales</taxon>
        <taxon>Cellulomonadaceae</taxon>
        <taxon>Cellulomonas</taxon>
    </lineage>
</organism>
<comment type="caution">
    <text evidence="2">The sequence shown here is derived from an EMBL/GenBank/DDBJ whole genome shotgun (WGS) entry which is preliminary data.</text>
</comment>
<evidence type="ECO:0000313" key="2">
    <source>
        <dbReference type="EMBL" id="GCE77504.1"/>
    </source>
</evidence>
<evidence type="ECO:0008006" key="4">
    <source>
        <dbReference type="Google" id="ProtNLM"/>
    </source>
</evidence>
<evidence type="ECO:0000256" key="1">
    <source>
        <dbReference type="SAM" id="SignalP"/>
    </source>
</evidence>
<dbReference type="AlphaFoldDB" id="A0A402DTR1"/>
<dbReference type="Proteomes" id="UP000289954">
    <property type="component" value="Unassembled WGS sequence"/>
</dbReference>
<dbReference type="EMBL" id="BIMR01000220">
    <property type="protein sequence ID" value="GCE77504.1"/>
    <property type="molecule type" value="Genomic_DNA"/>
</dbReference>
<protein>
    <recommendedName>
        <fullName evidence="4">Secreted protein</fullName>
    </recommendedName>
</protein>
<dbReference type="OrthoDB" id="3292271at2"/>
<name>A0A402DTR1_9CELL</name>
<proteinExistence type="predicted"/>